<accession>A0AAV9XLA8</accession>
<keyword evidence="1" id="KW-0732">Signal</keyword>
<organism evidence="2 3">
    <name type="scientific">Orbilia ellipsospora</name>
    <dbReference type="NCBI Taxonomy" id="2528407"/>
    <lineage>
        <taxon>Eukaryota</taxon>
        <taxon>Fungi</taxon>
        <taxon>Dikarya</taxon>
        <taxon>Ascomycota</taxon>
        <taxon>Pezizomycotina</taxon>
        <taxon>Orbiliomycetes</taxon>
        <taxon>Orbiliales</taxon>
        <taxon>Orbiliaceae</taxon>
        <taxon>Orbilia</taxon>
    </lineage>
</organism>
<feature type="chain" id="PRO_5043373344" evidence="1">
    <location>
        <begin position="22"/>
        <end position="237"/>
    </location>
</feature>
<gene>
    <name evidence="2" type="ORF">TWF694_006338</name>
</gene>
<protein>
    <submittedName>
        <fullName evidence="2">Uncharacterized protein</fullName>
    </submittedName>
</protein>
<evidence type="ECO:0000313" key="3">
    <source>
        <dbReference type="Proteomes" id="UP001365542"/>
    </source>
</evidence>
<dbReference type="Proteomes" id="UP001365542">
    <property type="component" value="Unassembled WGS sequence"/>
</dbReference>
<reference evidence="2 3" key="1">
    <citation type="submission" date="2019-10" db="EMBL/GenBank/DDBJ databases">
        <authorList>
            <person name="Palmer J.M."/>
        </authorList>
    </citation>
    <scope>NUCLEOTIDE SEQUENCE [LARGE SCALE GENOMIC DNA]</scope>
    <source>
        <strain evidence="2 3">TWF694</strain>
    </source>
</reference>
<feature type="signal peptide" evidence="1">
    <location>
        <begin position="1"/>
        <end position="21"/>
    </location>
</feature>
<name>A0AAV9XLA8_9PEZI</name>
<keyword evidence="3" id="KW-1185">Reference proteome</keyword>
<evidence type="ECO:0000313" key="2">
    <source>
        <dbReference type="EMBL" id="KAK6542382.1"/>
    </source>
</evidence>
<evidence type="ECO:0000256" key="1">
    <source>
        <dbReference type="SAM" id="SignalP"/>
    </source>
</evidence>
<dbReference type="EMBL" id="JAVHJO010000002">
    <property type="protein sequence ID" value="KAK6542382.1"/>
    <property type="molecule type" value="Genomic_DNA"/>
</dbReference>
<sequence>MRIAIAIPFIYAALAVTGVLADCAHDNCLRAIIASAVKTRSGVADCASYFAVATITPPPSTVTVTVAHTVTKATDTIQPARQRRDLNRRITAAASIPAYASACSGLARYSSACSCVGVAVGGTFTAPTPVTTVTVTSTTTIPLLSATNYPDVDCGLTPFSTYNVANGECVHIWEAYGVSVSTALTPASCLASHCHLGLFYSGDCTGDPADTIPLDGRCIYAASLYSYQLVCDSTVCP</sequence>
<proteinExistence type="predicted"/>
<comment type="caution">
    <text evidence="2">The sequence shown here is derived from an EMBL/GenBank/DDBJ whole genome shotgun (WGS) entry which is preliminary data.</text>
</comment>
<dbReference type="AlphaFoldDB" id="A0AAV9XLA8"/>